<evidence type="ECO:0000313" key="1">
    <source>
        <dbReference type="EMBL" id="SVE04123.1"/>
    </source>
</evidence>
<protein>
    <submittedName>
        <fullName evidence="1">Uncharacterized protein</fullName>
    </submittedName>
</protein>
<proteinExistence type="predicted"/>
<dbReference type="AlphaFoldDB" id="A0A383A930"/>
<name>A0A383A930_9ZZZZ</name>
<reference evidence="1" key="1">
    <citation type="submission" date="2018-05" db="EMBL/GenBank/DDBJ databases">
        <authorList>
            <person name="Lanie J.A."/>
            <person name="Ng W.-L."/>
            <person name="Kazmierczak K.M."/>
            <person name="Andrzejewski T.M."/>
            <person name="Davidsen T.M."/>
            <person name="Wayne K.J."/>
            <person name="Tettelin H."/>
            <person name="Glass J.I."/>
            <person name="Rusch D."/>
            <person name="Podicherti R."/>
            <person name="Tsui H.-C.T."/>
            <person name="Winkler M.E."/>
        </authorList>
    </citation>
    <scope>NUCLEOTIDE SEQUENCE</scope>
</reference>
<sequence length="92" mass="10612">MEIYADYNKEDKKLLGKYISPNSENSTFKGIPMSLYGKVTSLLPMKDRRIKFRGPSTATYTRPQSHMIKEFADTFAVYYDNKTILHLGRPGE</sequence>
<dbReference type="EMBL" id="UINC01190126">
    <property type="protein sequence ID" value="SVE04123.1"/>
    <property type="molecule type" value="Genomic_DNA"/>
</dbReference>
<accession>A0A383A930</accession>
<organism evidence="1">
    <name type="scientific">marine metagenome</name>
    <dbReference type="NCBI Taxonomy" id="408172"/>
    <lineage>
        <taxon>unclassified sequences</taxon>
        <taxon>metagenomes</taxon>
        <taxon>ecological metagenomes</taxon>
    </lineage>
</organism>
<gene>
    <name evidence="1" type="ORF">METZ01_LOCUS456977</name>
</gene>